<keyword evidence="1" id="KW-1133">Transmembrane helix</keyword>
<protein>
    <submittedName>
        <fullName evidence="2">Uncharacterized protein</fullName>
    </submittedName>
</protein>
<keyword evidence="1" id="KW-0812">Transmembrane</keyword>
<feature type="transmembrane region" description="Helical" evidence="1">
    <location>
        <begin position="55"/>
        <end position="75"/>
    </location>
</feature>
<keyword evidence="3" id="KW-1185">Reference proteome</keyword>
<proteinExistence type="predicted"/>
<organism evidence="2 3">
    <name type="scientific">Helicoverpa armigera</name>
    <name type="common">Cotton bollworm</name>
    <name type="synonym">Heliothis armigera</name>
    <dbReference type="NCBI Taxonomy" id="29058"/>
    <lineage>
        <taxon>Eukaryota</taxon>
        <taxon>Metazoa</taxon>
        <taxon>Ecdysozoa</taxon>
        <taxon>Arthropoda</taxon>
        <taxon>Hexapoda</taxon>
        <taxon>Insecta</taxon>
        <taxon>Pterygota</taxon>
        <taxon>Neoptera</taxon>
        <taxon>Endopterygota</taxon>
        <taxon>Lepidoptera</taxon>
        <taxon>Glossata</taxon>
        <taxon>Ditrysia</taxon>
        <taxon>Noctuoidea</taxon>
        <taxon>Noctuidae</taxon>
        <taxon>Heliothinae</taxon>
        <taxon>Helicoverpa</taxon>
    </lineage>
</organism>
<evidence type="ECO:0000313" key="2">
    <source>
        <dbReference type="EMBL" id="PZC70582.1"/>
    </source>
</evidence>
<sequence>MALEDSYVDITSQLVKQKVPNVNIESEKYCVLSITDWLDLTKNYNKTEKGYPSEIWASIIGSYVILAQTTWNAILR</sequence>
<name>A0A2W1B034_HELAM</name>
<accession>A0A2W1B034</accession>
<dbReference type="Proteomes" id="UP000249218">
    <property type="component" value="Unassembled WGS sequence"/>
</dbReference>
<dbReference type="AlphaFoldDB" id="A0A2W1B034"/>
<dbReference type="EMBL" id="KZ150537">
    <property type="protein sequence ID" value="PZC70582.1"/>
    <property type="molecule type" value="Genomic_DNA"/>
</dbReference>
<evidence type="ECO:0000256" key="1">
    <source>
        <dbReference type="SAM" id="Phobius"/>
    </source>
</evidence>
<reference evidence="2 3" key="1">
    <citation type="journal article" date="2017" name="BMC Biol.">
        <title>Genomic innovations, transcriptional plasticity and gene loss underlying the evolution and divergence of two highly polyphagous and invasive Helicoverpa pest species.</title>
        <authorList>
            <person name="Pearce S.L."/>
            <person name="Clarke D.F."/>
            <person name="East P.D."/>
            <person name="Elfekih S."/>
            <person name="Gordon K.H."/>
            <person name="Jermiin L.S."/>
            <person name="McGaughran A."/>
            <person name="Oakeshott J.G."/>
            <person name="Papanikolaou A."/>
            <person name="Perera O.P."/>
            <person name="Rane R.V."/>
            <person name="Richards S."/>
            <person name="Tay W.T."/>
            <person name="Walsh T.K."/>
            <person name="Anderson A."/>
            <person name="Anderson C.J."/>
            <person name="Asgari S."/>
            <person name="Board P.G."/>
            <person name="Bretschneider A."/>
            <person name="Campbell P.M."/>
            <person name="Chertemps T."/>
            <person name="Christeller J.T."/>
            <person name="Coppin C.W."/>
            <person name="Downes S.J."/>
            <person name="Duan G."/>
            <person name="Farnsworth C.A."/>
            <person name="Good R.T."/>
            <person name="Han L.B."/>
            <person name="Han Y.C."/>
            <person name="Hatje K."/>
            <person name="Horne I."/>
            <person name="Huang Y.P."/>
            <person name="Hughes D.S."/>
            <person name="Jacquin-Joly E."/>
            <person name="James W."/>
            <person name="Jhangiani S."/>
            <person name="Kollmar M."/>
            <person name="Kuwar S.S."/>
            <person name="Li S."/>
            <person name="Liu N.Y."/>
            <person name="Maibeche M.T."/>
            <person name="Miller J.R."/>
            <person name="Montagne N."/>
            <person name="Perry T."/>
            <person name="Qu J."/>
            <person name="Song S.V."/>
            <person name="Sutton G.G."/>
            <person name="Vogel H."/>
            <person name="Walenz B.P."/>
            <person name="Xu W."/>
            <person name="Zhang H.J."/>
            <person name="Zou Z."/>
            <person name="Batterham P."/>
            <person name="Edwards O.R."/>
            <person name="Feyereisen R."/>
            <person name="Gibbs R.A."/>
            <person name="Heckel D.G."/>
            <person name="McGrath A."/>
            <person name="Robin C."/>
            <person name="Scherer S.E."/>
            <person name="Worley K.C."/>
            <person name="Wu Y.D."/>
        </authorList>
    </citation>
    <scope>NUCLEOTIDE SEQUENCE [LARGE SCALE GENOMIC DNA]</scope>
    <source>
        <strain evidence="2">Harm_GR_Male_#8</strain>
        <tissue evidence="2">Whole organism</tissue>
    </source>
</reference>
<evidence type="ECO:0000313" key="3">
    <source>
        <dbReference type="Proteomes" id="UP000249218"/>
    </source>
</evidence>
<keyword evidence="1" id="KW-0472">Membrane</keyword>
<gene>
    <name evidence="2" type="primary">HaOG215581</name>
    <name evidence="2" type="ORF">B5X24_HaOG215581</name>
</gene>